<accession>A0A1J1IY42</accession>
<evidence type="ECO:0000313" key="1">
    <source>
        <dbReference type="EMBL" id="CRL05008.1"/>
    </source>
</evidence>
<organism evidence="1 2">
    <name type="scientific">Clunio marinus</name>
    <dbReference type="NCBI Taxonomy" id="568069"/>
    <lineage>
        <taxon>Eukaryota</taxon>
        <taxon>Metazoa</taxon>
        <taxon>Ecdysozoa</taxon>
        <taxon>Arthropoda</taxon>
        <taxon>Hexapoda</taxon>
        <taxon>Insecta</taxon>
        <taxon>Pterygota</taxon>
        <taxon>Neoptera</taxon>
        <taxon>Endopterygota</taxon>
        <taxon>Diptera</taxon>
        <taxon>Nematocera</taxon>
        <taxon>Chironomoidea</taxon>
        <taxon>Chironomidae</taxon>
        <taxon>Clunio</taxon>
    </lineage>
</organism>
<evidence type="ECO:0000313" key="2">
    <source>
        <dbReference type="Proteomes" id="UP000183832"/>
    </source>
</evidence>
<dbReference type="Proteomes" id="UP000183832">
    <property type="component" value="Unassembled WGS sequence"/>
</dbReference>
<name>A0A1J1IY42_9DIPT</name>
<dbReference type="EMBL" id="CVRI01000064">
    <property type="protein sequence ID" value="CRL05008.1"/>
    <property type="molecule type" value="Genomic_DNA"/>
</dbReference>
<dbReference type="AlphaFoldDB" id="A0A1J1IY42"/>
<sequence>MKSCYHEIKESKTLKRTSKVTNSLDLISTCRYKTLLNKASLFQDCGKVCCLLHFNARAITSPGWEMKDNL</sequence>
<keyword evidence="2" id="KW-1185">Reference proteome</keyword>
<protein>
    <submittedName>
        <fullName evidence="1">CLUMA_CG018490, isoform A</fullName>
    </submittedName>
</protein>
<reference evidence="1 2" key="1">
    <citation type="submission" date="2015-04" db="EMBL/GenBank/DDBJ databases">
        <authorList>
            <person name="Syromyatnikov M.Y."/>
            <person name="Popov V.N."/>
        </authorList>
    </citation>
    <scope>NUCLEOTIDE SEQUENCE [LARGE SCALE GENOMIC DNA]</scope>
</reference>
<gene>
    <name evidence="1" type="ORF">CLUMA_CG018490</name>
</gene>
<proteinExistence type="predicted"/>